<proteinExistence type="predicted"/>
<accession>A0A3B6FRJ1</accession>
<sequence length="284" mass="30772">MGSDLVVLGRSASSPFPSRHRPPPSPPPPPRRLATLSLQRALCSGGGGGLLWRSRRGPLVAEQEGEDGGSAPSGGGGGGGGRWWRLRLFRGSLKVLEPDIQHANNLAAPCLFLFLLQRTDCSLAGALGLLRIPIYKATPPMVKIPYRMVLDVLLESLGLPAAEYRTKACEGGLKCSFNSCAWDLFRLMDLKADAIMHELAKRRFSRSDLWSKLMVFSNIGSIHAEVLAVVAVAGQDGEEPPPPRGGWLLNLSFCFHFAKGDWIKFCTDSPKLCGRPGYAAFNHI</sequence>
<protein>
    <submittedName>
        <fullName evidence="2">Uncharacterized protein</fullName>
    </submittedName>
</protein>
<reference evidence="2" key="2">
    <citation type="submission" date="2018-10" db="UniProtKB">
        <authorList>
            <consortium name="EnsemblPlants"/>
        </authorList>
    </citation>
    <scope>IDENTIFICATION</scope>
</reference>
<dbReference type="STRING" id="4565.A0A3B6FRJ1"/>
<dbReference type="Proteomes" id="UP000019116">
    <property type="component" value="Chromosome 3B"/>
</dbReference>
<dbReference type="Gramene" id="TraesCS3B02G256900.1">
    <property type="protein sequence ID" value="TraesCS3B02G256900.1"/>
    <property type="gene ID" value="TraesCS3B02G256900"/>
</dbReference>
<reference evidence="2" key="1">
    <citation type="submission" date="2018-08" db="EMBL/GenBank/DDBJ databases">
        <authorList>
            <person name="Rossello M."/>
        </authorList>
    </citation>
    <scope>NUCLEOTIDE SEQUENCE [LARGE SCALE GENOMIC DNA]</scope>
    <source>
        <strain evidence="2">cv. Chinese Spring</strain>
    </source>
</reference>
<dbReference type="GeneID" id="123070184"/>
<dbReference type="RefSeq" id="XP_044349184.1">
    <property type="nucleotide sequence ID" value="XM_044493249.1"/>
</dbReference>
<gene>
    <name evidence="2" type="primary">LOC123070184</name>
</gene>
<name>A0A3B6FRJ1_WHEAT</name>
<keyword evidence="3" id="KW-1185">Reference proteome</keyword>
<dbReference type="RefSeq" id="XP_044349182.1">
    <property type="nucleotide sequence ID" value="XM_044493247.1"/>
</dbReference>
<evidence type="ECO:0000313" key="3">
    <source>
        <dbReference type="Proteomes" id="UP000019116"/>
    </source>
</evidence>
<dbReference type="EnsemblPlants" id="TraesCS3B02G256900.1">
    <property type="protein sequence ID" value="TraesCS3B02G256900.1"/>
    <property type="gene ID" value="TraesCS3B02G256900"/>
</dbReference>
<organism evidence="2">
    <name type="scientific">Triticum aestivum</name>
    <name type="common">Wheat</name>
    <dbReference type="NCBI Taxonomy" id="4565"/>
    <lineage>
        <taxon>Eukaryota</taxon>
        <taxon>Viridiplantae</taxon>
        <taxon>Streptophyta</taxon>
        <taxon>Embryophyta</taxon>
        <taxon>Tracheophyta</taxon>
        <taxon>Spermatophyta</taxon>
        <taxon>Magnoliopsida</taxon>
        <taxon>Liliopsida</taxon>
        <taxon>Poales</taxon>
        <taxon>Poaceae</taxon>
        <taxon>BOP clade</taxon>
        <taxon>Pooideae</taxon>
        <taxon>Triticodae</taxon>
        <taxon>Triticeae</taxon>
        <taxon>Triticinae</taxon>
        <taxon>Triticum</taxon>
    </lineage>
</organism>
<dbReference type="Gramene" id="TraesCS3B03G0669200.1">
    <property type="protein sequence ID" value="TraesCS3B03G0669200.1.CDS"/>
    <property type="gene ID" value="TraesCS3B03G0669200"/>
</dbReference>
<evidence type="ECO:0000313" key="2">
    <source>
        <dbReference type="EnsemblPlants" id="TraesCS3B02G256900.1"/>
    </source>
</evidence>
<feature type="region of interest" description="Disordered" evidence="1">
    <location>
        <begin position="1"/>
        <end position="33"/>
    </location>
</feature>
<evidence type="ECO:0000256" key="1">
    <source>
        <dbReference type="SAM" id="MobiDB-lite"/>
    </source>
</evidence>
<dbReference type="AlphaFoldDB" id="A0A3B6FRJ1"/>